<feature type="region of interest" description="Disordered" evidence="1">
    <location>
        <begin position="537"/>
        <end position="571"/>
    </location>
</feature>
<feature type="region of interest" description="Disordered" evidence="1">
    <location>
        <begin position="1"/>
        <end position="42"/>
    </location>
</feature>
<organism evidence="2 3">
    <name type="scientific">[Emmonsia] crescens</name>
    <dbReference type="NCBI Taxonomy" id="73230"/>
    <lineage>
        <taxon>Eukaryota</taxon>
        <taxon>Fungi</taxon>
        <taxon>Dikarya</taxon>
        <taxon>Ascomycota</taxon>
        <taxon>Pezizomycotina</taxon>
        <taxon>Eurotiomycetes</taxon>
        <taxon>Eurotiomycetidae</taxon>
        <taxon>Onygenales</taxon>
        <taxon>Ajellomycetaceae</taxon>
        <taxon>Emergomyces</taxon>
    </lineage>
</organism>
<feature type="region of interest" description="Disordered" evidence="1">
    <location>
        <begin position="605"/>
        <end position="644"/>
    </location>
</feature>
<feature type="compositionally biased region" description="Polar residues" evidence="1">
    <location>
        <begin position="229"/>
        <end position="240"/>
    </location>
</feature>
<feature type="region of interest" description="Disordered" evidence="1">
    <location>
        <begin position="409"/>
        <end position="470"/>
    </location>
</feature>
<gene>
    <name evidence="2" type="ORF">GX50_07203</name>
</gene>
<dbReference type="VEuPathDB" id="FungiDB:EMCG_02631"/>
<name>A0A2B7ZB33_9EURO</name>
<feature type="compositionally biased region" description="Basic residues" evidence="1">
    <location>
        <begin position="608"/>
        <end position="618"/>
    </location>
</feature>
<reference evidence="2 3" key="1">
    <citation type="submission" date="2017-10" db="EMBL/GenBank/DDBJ databases">
        <title>Comparative genomics in systemic dimorphic fungi from Ajellomycetaceae.</title>
        <authorList>
            <person name="Munoz J.F."/>
            <person name="Mcewen J.G."/>
            <person name="Clay O.K."/>
            <person name="Cuomo C.A."/>
        </authorList>
    </citation>
    <scope>NUCLEOTIDE SEQUENCE [LARGE SCALE GENOMIC DNA]</scope>
    <source>
        <strain evidence="2 3">UAMH4076</strain>
    </source>
</reference>
<dbReference type="EMBL" id="PDND01000195">
    <property type="protein sequence ID" value="PGH30047.1"/>
    <property type="molecule type" value="Genomic_DNA"/>
</dbReference>
<dbReference type="STRING" id="73230.A0A2B7ZB33"/>
<dbReference type="AlphaFoldDB" id="A0A2B7ZB33"/>
<feature type="compositionally biased region" description="Basic residues" evidence="1">
    <location>
        <begin position="537"/>
        <end position="546"/>
    </location>
</feature>
<dbReference type="Proteomes" id="UP000226031">
    <property type="component" value="Unassembled WGS sequence"/>
</dbReference>
<evidence type="ECO:0000313" key="2">
    <source>
        <dbReference type="EMBL" id="PGH30047.1"/>
    </source>
</evidence>
<keyword evidence="3" id="KW-1185">Reference proteome</keyword>
<comment type="caution">
    <text evidence="2">The sequence shown here is derived from an EMBL/GenBank/DDBJ whole genome shotgun (WGS) entry which is preliminary data.</text>
</comment>
<feature type="compositionally biased region" description="Basic and acidic residues" evidence="1">
    <location>
        <begin position="619"/>
        <end position="632"/>
    </location>
</feature>
<evidence type="ECO:0000313" key="3">
    <source>
        <dbReference type="Proteomes" id="UP000226031"/>
    </source>
</evidence>
<feature type="compositionally biased region" description="Polar residues" evidence="1">
    <location>
        <begin position="250"/>
        <end position="280"/>
    </location>
</feature>
<feature type="compositionally biased region" description="Low complexity" evidence="1">
    <location>
        <begin position="444"/>
        <end position="470"/>
    </location>
</feature>
<protein>
    <submittedName>
        <fullName evidence="2">Uncharacterized protein</fullName>
    </submittedName>
</protein>
<evidence type="ECO:0000256" key="1">
    <source>
        <dbReference type="SAM" id="MobiDB-lite"/>
    </source>
</evidence>
<proteinExistence type="predicted"/>
<accession>A0A2B7ZB33</accession>
<sequence>MTLTSGILDDAPPPYTPIDPLTPASSNESATTADAAAEQPLTYNDVPTSYDSFASVPNFISASPYFRERTLTVPHQVEPQEPTLQHTLTIYPRSQSKDYQRFPKCLRSRSVEITQHDWDTFLNYLFPPHLAPAASQSHLPRKLRAEIQRDRKDCPQEGDVERQTRIEAVFAEWNKYFFVPRSTEILYTYVSPSDSPPPTHLCPKCYPSTVRSLPVRGAPFGNGPYLVRSETTPSCSAQRSISRRPVGGNPRSNSALAPEVSTVTAQGSTTIPFPTENSNSGGAEGCAYDRKFAPAYGIAGATNVVANWAAQLGERAEQYGQWISDQAAAHGKLVEARSQQYGRMIEDQAKARGEYIEQQANYFGGIGRGRGRGGGRGWGKGGPGAHWVHNWGPFGHMHHGYRHGSWSHNSGHSHGHAFTHAPAHPWSGWEGHRRNRQVGQRQRSASVSSTSSSSSSSSTSSSSSSSSSDSDASFLSTLSSYSQRHAAGLADFKEKIRSIQWEHEQSQARARMDVQRSDIAYLHQELRILRTAHKQFRSTKRAKRGAGAHVFSPWGTARNSGNNPTGGTGVVTDIKSKEAQRALKQDIQSTKKEFRTLVARIRDEKRELRRGRRKRRKEAKRERREGKREERRRNKGKCKTSGGC</sequence>
<feature type="region of interest" description="Disordered" evidence="1">
    <location>
        <begin position="229"/>
        <end position="280"/>
    </location>
</feature>